<reference evidence="3 4" key="1">
    <citation type="journal article" date="2018" name="Front. Microbiol.">
        <title>Genome Sequencing of Streptomyces atratus SCSIOZH16 and Activation Production of Nocardamine via Metabolic Engineering.</title>
        <authorList>
            <person name="Li Y."/>
            <person name="Zhang C."/>
            <person name="Liu C."/>
            <person name="Ju J."/>
            <person name="Ma J."/>
        </authorList>
    </citation>
    <scope>NUCLEOTIDE SEQUENCE [LARGE SCALE GENOMIC DNA]</scope>
    <source>
        <strain evidence="3 4">SCSIO_ZH16</strain>
    </source>
</reference>
<evidence type="ECO:0000256" key="1">
    <source>
        <dbReference type="SAM" id="MobiDB-lite"/>
    </source>
</evidence>
<keyword evidence="2" id="KW-0472">Membrane</keyword>
<feature type="compositionally biased region" description="Acidic residues" evidence="1">
    <location>
        <begin position="107"/>
        <end position="116"/>
    </location>
</feature>
<sequence length="331" mass="34965">MVVEGRTPDPREARSAAEFIALLRVLKDASGLTFRELTLRADAVGDVLPRSTIANMLGRTSVPREELLAAFVRACGCGPTEIEDWLGVRKELAVHGQRAATARAVEDEGGTEEEAGEVPGAPAGESPEPPAGPPPARRRSRTFLVAAVSLLVLAAAAVTVALFVRDEQPGPTPVAGPVAGRTVQIRSVHSGLCLSEKRGSDSGRIYQVPCDEETIPAFSLRPLGDDVWRIVTDHPDFGPGCTGIWDGMREAGALMQDQECGKRGDAEAFWIEPQGHPVTGYRIRPAHTHLCVGAEAGSSKPDTEMVQMGCDGVDRGSLFSFDPVASDAAGG</sequence>
<feature type="transmembrane region" description="Helical" evidence="2">
    <location>
        <begin position="143"/>
        <end position="164"/>
    </location>
</feature>
<dbReference type="Gene3D" id="2.80.10.50">
    <property type="match status" value="1"/>
</dbReference>
<feature type="compositionally biased region" description="Low complexity" evidence="1">
    <location>
        <begin position="117"/>
        <end position="126"/>
    </location>
</feature>
<dbReference type="KEGG" id="sata:C5746_28710"/>
<dbReference type="InterPro" id="IPR035992">
    <property type="entry name" value="Ricin_B-like_lectins"/>
</dbReference>
<dbReference type="CDD" id="cd00161">
    <property type="entry name" value="beta-trefoil_Ricin-like"/>
    <property type="match status" value="1"/>
</dbReference>
<protein>
    <recommendedName>
        <fullName evidence="5">XRE family transcriptional regulator</fullName>
    </recommendedName>
</protein>
<dbReference type="EMBL" id="CP027306">
    <property type="protein sequence ID" value="AXE80272.1"/>
    <property type="molecule type" value="Genomic_DNA"/>
</dbReference>
<evidence type="ECO:0000313" key="4">
    <source>
        <dbReference type="Proteomes" id="UP000252698"/>
    </source>
</evidence>
<proteinExistence type="predicted"/>
<evidence type="ECO:0008006" key="5">
    <source>
        <dbReference type="Google" id="ProtNLM"/>
    </source>
</evidence>
<gene>
    <name evidence="3" type="ORF">C5746_28710</name>
</gene>
<evidence type="ECO:0000313" key="3">
    <source>
        <dbReference type="EMBL" id="AXE80272.1"/>
    </source>
</evidence>
<dbReference type="GeneID" id="95522385"/>
<keyword evidence="2" id="KW-0812">Transmembrane</keyword>
<name>A0A2Z5JJ35_STRAR</name>
<dbReference type="Proteomes" id="UP000252698">
    <property type="component" value="Chromosome"/>
</dbReference>
<accession>A0A2Z5JJ35</accession>
<keyword evidence="2" id="KW-1133">Transmembrane helix</keyword>
<dbReference type="AlphaFoldDB" id="A0A2Z5JJ35"/>
<feature type="region of interest" description="Disordered" evidence="1">
    <location>
        <begin position="100"/>
        <end position="138"/>
    </location>
</feature>
<dbReference type="SUPFAM" id="SSF50370">
    <property type="entry name" value="Ricin B-like lectins"/>
    <property type="match status" value="1"/>
</dbReference>
<dbReference type="RefSeq" id="WP_114246724.1">
    <property type="nucleotide sequence ID" value="NZ_CP027306.1"/>
</dbReference>
<evidence type="ECO:0000256" key="2">
    <source>
        <dbReference type="SAM" id="Phobius"/>
    </source>
</evidence>
<organism evidence="3 4">
    <name type="scientific">Streptomyces atratus</name>
    <dbReference type="NCBI Taxonomy" id="1893"/>
    <lineage>
        <taxon>Bacteria</taxon>
        <taxon>Bacillati</taxon>
        <taxon>Actinomycetota</taxon>
        <taxon>Actinomycetes</taxon>
        <taxon>Kitasatosporales</taxon>
        <taxon>Streptomycetaceae</taxon>
        <taxon>Streptomyces</taxon>
    </lineage>
</organism>